<reference evidence="1 2" key="1">
    <citation type="submission" date="2023-11" db="EMBL/GenBank/DDBJ databases">
        <title>An acidophilic fungus is an integral part of prey digestion in a carnivorous sundew plant.</title>
        <authorList>
            <person name="Tsai I.J."/>
        </authorList>
    </citation>
    <scope>NUCLEOTIDE SEQUENCE [LARGE SCALE GENOMIC DNA]</scope>
    <source>
        <strain evidence="1">169a</strain>
    </source>
</reference>
<evidence type="ECO:0000313" key="2">
    <source>
        <dbReference type="Proteomes" id="UP001303373"/>
    </source>
</evidence>
<keyword evidence="2" id="KW-1185">Reference proteome</keyword>
<protein>
    <recommendedName>
        <fullName evidence="3">Thioredoxin</fullName>
    </recommendedName>
</protein>
<evidence type="ECO:0000313" key="1">
    <source>
        <dbReference type="EMBL" id="WPG97651.1"/>
    </source>
</evidence>
<proteinExistence type="predicted"/>
<organism evidence="1 2">
    <name type="scientific">Acrodontium crateriforme</name>
    <dbReference type="NCBI Taxonomy" id="150365"/>
    <lineage>
        <taxon>Eukaryota</taxon>
        <taxon>Fungi</taxon>
        <taxon>Dikarya</taxon>
        <taxon>Ascomycota</taxon>
        <taxon>Pezizomycotina</taxon>
        <taxon>Dothideomycetes</taxon>
        <taxon>Dothideomycetidae</taxon>
        <taxon>Mycosphaerellales</taxon>
        <taxon>Teratosphaeriaceae</taxon>
        <taxon>Acrodontium</taxon>
    </lineage>
</organism>
<accession>A0AAQ3LY24</accession>
<name>A0AAQ3LY24_9PEZI</name>
<dbReference type="SUPFAM" id="SSF52833">
    <property type="entry name" value="Thioredoxin-like"/>
    <property type="match status" value="1"/>
</dbReference>
<gene>
    <name evidence="1" type="ORF">R9X50_00043100</name>
</gene>
<evidence type="ECO:0008006" key="3">
    <source>
        <dbReference type="Google" id="ProtNLM"/>
    </source>
</evidence>
<dbReference type="AlphaFoldDB" id="A0AAQ3LY24"/>
<dbReference type="EMBL" id="CP138580">
    <property type="protein sequence ID" value="WPG97651.1"/>
    <property type="molecule type" value="Genomic_DNA"/>
</dbReference>
<dbReference type="Gene3D" id="3.40.30.10">
    <property type="entry name" value="Glutaredoxin"/>
    <property type="match status" value="1"/>
</dbReference>
<dbReference type="InterPro" id="IPR036249">
    <property type="entry name" value="Thioredoxin-like_sf"/>
</dbReference>
<sequence length="102" mass="11134">MSHTVLNNKADFDKALETKDKNVFIYIHDGGELPESAKNGAAKFEATSAAFSVDAAVEPKVKDYFQVSELPAAVIYKDGKELKKFEGLNQEHMGEIGSILSV</sequence>
<dbReference type="Proteomes" id="UP001303373">
    <property type="component" value="Chromosome 1"/>
</dbReference>